<dbReference type="PROSITE" id="PS51071">
    <property type="entry name" value="HTH_RPIR"/>
    <property type="match status" value="1"/>
</dbReference>
<dbReference type="EMBL" id="WHOC01000176">
    <property type="protein sequence ID" value="NOU90819.1"/>
    <property type="molecule type" value="Genomic_DNA"/>
</dbReference>
<feature type="domain" description="SIS" evidence="5">
    <location>
        <begin position="145"/>
        <end position="289"/>
    </location>
</feature>
<dbReference type="InterPro" id="IPR009057">
    <property type="entry name" value="Homeodomain-like_sf"/>
</dbReference>
<proteinExistence type="predicted"/>
<gene>
    <name evidence="6" type="ORF">GC102_34575</name>
</gene>
<dbReference type="InterPro" id="IPR035472">
    <property type="entry name" value="RpiR-like_SIS"/>
</dbReference>
<evidence type="ECO:0000259" key="4">
    <source>
        <dbReference type="PROSITE" id="PS51071"/>
    </source>
</evidence>
<dbReference type="InterPro" id="IPR000281">
    <property type="entry name" value="HTH_RpiR"/>
</dbReference>
<evidence type="ECO:0000313" key="7">
    <source>
        <dbReference type="Proteomes" id="UP000658690"/>
    </source>
</evidence>
<dbReference type="PANTHER" id="PTHR30514">
    <property type="entry name" value="GLUCOKINASE"/>
    <property type="match status" value="1"/>
</dbReference>
<accession>A0ABX1ZE75</accession>
<evidence type="ECO:0000256" key="2">
    <source>
        <dbReference type="ARBA" id="ARBA00023125"/>
    </source>
</evidence>
<evidence type="ECO:0000256" key="1">
    <source>
        <dbReference type="ARBA" id="ARBA00023015"/>
    </source>
</evidence>
<dbReference type="PANTHER" id="PTHR30514:SF1">
    <property type="entry name" value="HTH-TYPE TRANSCRIPTIONAL REGULATOR HEXR-RELATED"/>
    <property type="match status" value="1"/>
</dbReference>
<dbReference type="Pfam" id="PF01418">
    <property type="entry name" value="HTH_6"/>
    <property type="match status" value="1"/>
</dbReference>
<organism evidence="6 7">
    <name type="scientific">Paenibacillus germinis</name>
    <dbReference type="NCBI Taxonomy" id="2654979"/>
    <lineage>
        <taxon>Bacteria</taxon>
        <taxon>Bacillati</taxon>
        <taxon>Bacillota</taxon>
        <taxon>Bacilli</taxon>
        <taxon>Bacillales</taxon>
        <taxon>Paenibacillaceae</taxon>
        <taxon>Paenibacillus</taxon>
    </lineage>
</organism>
<dbReference type="InterPro" id="IPR046348">
    <property type="entry name" value="SIS_dom_sf"/>
</dbReference>
<keyword evidence="1" id="KW-0805">Transcription regulation</keyword>
<dbReference type="Gene3D" id="1.10.10.10">
    <property type="entry name" value="Winged helix-like DNA-binding domain superfamily/Winged helix DNA-binding domain"/>
    <property type="match status" value="1"/>
</dbReference>
<evidence type="ECO:0000256" key="3">
    <source>
        <dbReference type="ARBA" id="ARBA00023163"/>
    </source>
</evidence>
<dbReference type="InterPro" id="IPR001347">
    <property type="entry name" value="SIS_dom"/>
</dbReference>
<dbReference type="PROSITE" id="PS51464">
    <property type="entry name" value="SIS"/>
    <property type="match status" value="1"/>
</dbReference>
<dbReference type="RefSeq" id="WP_171693570.1">
    <property type="nucleotide sequence ID" value="NZ_WHOC01000176.1"/>
</dbReference>
<dbReference type="SUPFAM" id="SSF53697">
    <property type="entry name" value="SIS domain"/>
    <property type="match status" value="1"/>
</dbReference>
<sequence length="308" mass="33875">MIRGAPPLEEGNHTLHQDVFRLINKKIAYLNPALRRIADYILENPSQCKSITTKELAAACNVAESTITRFVKEIGLDSYQELKIGIAEALTMNDASSLSTEENYVYEDITQTDTPEMILEKVLYRNVQTMTETKQRLNIGELSKAVEAIEQANTILFSSMGSSRAAAVSGVMRFTRAGKKSMLLGDQSSLLMSAAIASPEDVLIGISNSGRSKDVVDSMRLAQSKGARTIGITSFEDSPLTKYSDITLFTSAKSSNEGSALYWEAAASKTAQILVLDLIYASYAAKNFTKTLNYMEETFKVLRSSREK</sequence>
<dbReference type="InterPro" id="IPR047640">
    <property type="entry name" value="RpiR-like"/>
</dbReference>
<name>A0ABX1ZE75_9BACL</name>
<dbReference type="Pfam" id="PF01380">
    <property type="entry name" value="SIS"/>
    <property type="match status" value="1"/>
</dbReference>
<keyword evidence="2" id="KW-0238">DNA-binding</keyword>
<comment type="caution">
    <text evidence="6">The sequence shown here is derived from an EMBL/GenBank/DDBJ whole genome shotgun (WGS) entry which is preliminary data.</text>
</comment>
<keyword evidence="3" id="KW-0804">Transcription</keyword>
<reference evidence="6 7" key="1">
    <citation type="submission" date="2019-10" db="EMBL/GenBank/DDBJ databases">
        <title>Description of Paenibacillus choica sp. nov.</title>
        <authorList>
            <person name="Carlier A."/>
            <person name="Qi S."/>
        </authorList>
    </citation>
    <scope>NUCLEOTIDE SEQUENCE [LARGE SCALE GENOMIC DNA]</scope>
    <source>
        <strain evidence="6 7">LMG 31460</strain>
    </source>
</reference>
<evidence type="ECO:0000313" key="6">
    <source>
        <dbReference type="EMBL" id="NOU90819.1"/>
    </source>
</evidence>
<protein>
    <submittedName>
        <fullName evidence="6">SIS domain-containing protein</fullName>
    </submittedName>
</protein>
<feature type="domain" description="HTH rpiR-type" evidence="4">
    <location>
        <begin position="17"/>
        <end position="93"/>
    </location>
</feature>
<dbReference type="InterPro" id="IPR036388">
    <property type="entry name" value="WH-like_DNA-bd_sf"/>
</dbReference>
<keyword evidence="7" id="KW-1185">Reference proteome</keyword>
<dbReference type="SUPFAM" id="SSF46689">
    <property type="entry name" value="Homeodomain-like"/>
    <property type="match status" value="1"/>
</dbReference>
<dbReference type="Gene3D" id="3.40.50.10490">
    <property type="entry name" value="Glucose-6-phosphate isomerase like protein, domain 1"/>
    <property type="match status" value="1"/>
</dbReference>
<evidence type="ECO:0000259" key="5">
    <source>
        <dbReference type="PROSITE" id="PS51464"/>
    </source>
</evidence>
<dbReference type="Proteomes" id="UP000658690">
    <property type="component" value="Unassembled WGS sequence"/>
</dbReference>
<dbReference type="CDD" id="cd05013">
    <property type="entry name" value="SIS_RpiR"/>
    <property type="match status" value="1"/>
</dbReference>